<keyword evidence="11" id="KW-1185">Reference proteome</keyword>
<dbReference type="GO" id="GO:0005783">
    <property type="term" value="C:endoplasmic reticulum"/>
    <property type="evidence" value="ECO:0007669"/>
    <property type="project" value="TreeGrafter"/>
</dbReference>
<dbReference type="Pfam" id="PF00106">
    <property type="entry name" value="adh_short"/>
    <property type="match status" value="1"/>
</dbReference>
<evidence type="ECO:0000256" key="8">
    <source>
        <dbReference type="RuleBase" id="RU000363"/>
    </source>
</evidence>
<evidence type="ECO:0000256" key="4">
    <source>
        <dbReference type="ARBA" id="ARBA00022857"/>
    </source>
</evidence>
<sequence>MDPEVVYALLKPRVLALVLTALFPISTTVIFLTGIYVCGRFVLRFARLVLQLTVWPGTNLTKYGAGKGAWAVVTGASNGIGREFALQLAQKGFNIALVSRTASKLDAVAKEISALPNVKVLTLTHAIDFSTASDAEWKSLTDKLVPLDIGILINNAGTVHKTAYFADIGPDMATSIVNVNAAAVVRLTSIVLPGMITRKRGLVLSTGSLAGGAMPMPLSATYAATKAFLVTWSQSLGVELAKTKSGVDVAVINAGFVAPGMHNENPEWFFTPNAGRFARSVLASVGLPGGAVGRKFIWNPYWSHALLEFFIRSFGLTDTAVEWAYRSQVKDLRKSTKAQ</sequence>
<proteinExistence type="inferred from homology"/>
<gene>
    <name evidence="10" type="ORF">EXIGLDRAFT_733632</name>
</gene>
<dbReference type="InParanoid" id="A0A166AYF7"/>
<evidence type="ECO:0000313" key="11">
    <source>
        <dbReference type="Proteomes" id="UP000077266"/>
    </source>
</evidence>
<dbReference type="OrthoDB" id="5545019at2759"/>
<evidence type="ECO:0000256" key="3">
    <source>
        <dbReference type="ARBA" id="ARBA00022832"/>
    </source>
</evidence>
<keyword evidence="4" id="KW-0521">NADP</keyword>
<accession>A0A166AYF7</accession>
<dbReference type="Gene3D" id="3.40.50.720">
    <property type="entry name" value="NAD(P)-binding Rossmann-like Domain"/>
    <property type="match status" value="1"/>
</dbReference>
<keyword evidence="3" id="KW-0276">Fatty acid metabolism</keyword>
<name>A0A166AYF7_EXIGL</name>
<keyword evidence="2" id="KW-0444">Lipid biosynthesis</keyword>
<dbReference type="PIRSF" id="PIRSF000126">
    <property type="entry name" value="11-beta-HSD1"/>
    <property type="match status" value="1"/>
</dbReference>
<dbReference type="PRINTS" id="PR00080">
    <property type="entry name" value="SDRFAMILY"/>
</dbReference>
<protein>
    <submittedName>
        <fullName evidence="10">NAD(P)-binding protein</fullName>
    </submittedName>
</protein>
<dbReference type="Proteomes" id="UP000077266">
    <property type="component" value="Unassembled WGS sequence"/>
</dbReference>
<dbReference type="EMBL" id="KV425945">
    <property type="protein sequence ID" value="KZV96279.1"/>
    <property type="molecule type" value="Genomic_DNA"/>
</dbReference>
<evidence type="ECO:0000256" key="1">
    <source>
        <dbReference type="ARBA" id="ARBA00005194"/>
    </source>
</evidence>
<dbReference type="CDD" id="cd05356">
    <property type="entry name" value="17beta-HSD1_like_SDR_c"/>
    <property type="match status" value="1"/>
</dbReference>
<evidence type="ECO:0000256" key="6">
    <source>
        <dbReference type="ARBA" id="ARBA00023098"/>
    </source>
</evidence>
<evidence type="ECO:0000256" key="7">
    <source>
        <dbReference type="ARBA" id="ARBA00023160"/>
    </source>
</evidence>
<feature type="transmembrane region" description="Helical" evidence="9">
    <location>
        <begin position="14"/>
        <end position="38"/>
    </location>
</feature>
<dbReference type="PRINTS" id="PR00081">
    <property type="entry name" value="GDHRDH"/>
</dbReference>
<evidence type="ECO:0000256" key="5">
    <source>
        <dbReference type="ARBA" id="ARBA00023002"/>
    </source>
</evidence>
<keyword evidence="7" id="KW-0275">Fatty acid biosynthesis</keyword>
<organism evidence="10 11">
    <name type="scientific">Exidia glandulosa HHB12029</name>
    <dbReference type="NCBI Taxonomy" id="1314781"/>
    <lineage>
        <taxon>Eukaryota</taxon>
        <taxon>Fungi</taxon>
        <taxon>Dikarya</taxon>
        <taxon>Basidiomycota</taxon>
        <taxon>Agaricomycotina</taxon>
        <taxon>Agaricomycetes</taxon>
        <taxon>Auriculariales</taxon>
        <taxon>Exidiaceae</taxon>
        <taxon>Exidia</taxon>
    </lineage>
</organism>
<dbReference type="STRING" id="1314781.A0A166AYF7"/>
<evidence type="ECO:0000256" key="2">
    <source>
        <dbReference type="ARBA" id="ARBA00022516"/>
    </source>
</evidence>
<dbReference type="SUPFAM" id="SSF51735">
    <property type="entry name" value="NAD(P)-binding Rossmann-fold domains"/>
    <property type="match status" value="1"/>
</dbReference>
<dbReference type="PROSITE" id="PS00061">
    <property type="entry name" value="ADH_SHORT"/>
    <property type="match status" value="1"/>
</dbReference>
<dbReference type="GO" id="GO:0016491">
    <property type="term" value="F:oxidoreductase activity"/>
    <property type="evidence" value="ECO:0007669"/>
    <property type="project" value="UniProtKB-KW"/>
</dbReference>
<dbReference type="AlphaFoldDB" id="A0A166AYF7"/>
<dbReference type="PANTHER" id="PTHR43086:SF2">
    <property type="entry name" value="HYDROXYSTEROID DEHYDROGENASE-LIKE PROTEIN 1"/>
    <property type="match status" value="1"/>
</dbReference>
<keyword evidence="5" id="KW-0560">Oxidoreductase</keyword>
<keyword evidence="9" id="KW-0812">Transmembrane</keyword>
<dbReference type="InterPro" id="IPR002347">
    <property type="entry name" value="SDR_fam"/>
</dbReference>
<dbReference type="PANTHER" id="PTHR43086">
    <property type="entry name" value="VERY-LONG-CHAIN 3-OXOOACYL-COA REDUCTASE"/>
    <property type="match status" value="1"/>
</dbReference>
<keyword evidence="9" id="KW-0472">Membrane</keyword>
<comment type="pathway">
    <text evidence="1">Lipid metabolism; fatty acid biosynthesis.</text>
</comment>
<dbReference type="InterPro" id="IPR036291">
    <property type="entry name" value="NAD(P)-bd_dom_sf"/>
</dbReference>
<keyword evidence="6" id="KW-0443">Lipid metabolism</keyword>
<reference evidence="10 11" key="1">
    <citation type="journal article" date="2016" name="Mol. Biol. Evol.">
        <title>Comparative Genomics of Early-Diverging Mushroom-Forming Fungi Provides Insights into the Origins of Lignocellulose Decay Capabilities.</title>
        <authorList>
            <person name="Nagy L.G."/>
            <person name="Riley R."/>
            <person name="Tritt A."/>
            <person name="Adam C."/>
            <person name="Daum C."/>
            <person name="Floudas D."/>
            <person name="Sun H."/>
            <person name="Yadav J.S."/>
            <person name="Pangilinan J."/>
            <person name="Larsson K.H."/>
            <person name="Matsuura K."/>
            <person name="Barry K."/>
            <person name="Labutti K."/>
            <person name="Kuo R."/>
            <person name="Ohm R.A."/>
            <person name="Bhattacharya S.S."/>
            <person name="Shirouzu T."/>
            <person name="Yoshinaga Y."/>
            <person name="Martin F.M."/>
            <person name="Grigoriev I.V."/>
            <person name="Hibbett D.S."/>
        </authorList>
    </citation>
    <scope>NUCLEOTIDE SEQUENCE [LARGE SCALE GENOMIC DNA]</scope>
    <source>
        <strain evidence="10 11">HHB12029</strain>
    </source>
</reference>
<evidence type="ECO:0000256" key="9">
    <source>
        <dbReference type="SAM" id="Phobius"/>
    </source>
</evidence>
<dbReference type="GO" id="GO:0030497">
    <property type="term" value="P:fatty acid elongation"/>
    <property type="evidence" value="ECO:0007669"/>
    <property type="project" value="TreeGrafter"/>
</dbReference>
<keyword evidence="9" id="KW-1133">Transmembrane helix</keyword>
<evidence type="ECO:0000313" key="10">
    <source>
        <dbReference type="EMBL" id="KZV96279.1"/>
    </source>
</evidence>
<comment type="similarity">
    <text evidence="8">Belongs to the short-chain dehydrogenases/reductases (SDR) family.</text>
</comment>
<dbReference type="InterPro" id="IPR020904">
    <property type="entry name" value="Sc_DH/Rdtase_CS"/>
</dbReference>